<keyword evidence="1" id="KW-1133">Transmembrane helix</keyword>
<accession>A0ABQ2SBA2</accession>
<organism evidence="2 3">
    <name type="scientific">Deinococcus knuensis</name>
    <dbReference type="NCBI Taxonomy" id="1837380"/>
    <lineage>
        <taxon>Bacteria</taxon>
        <taxon>Thermotogati</taxon>
        <taxon>Deinococcota</taxon>
        <taxon>Deinococci</taxon>
        <taxon>Deinococcales</taxon>
        <taxon>Deinococcaceae</taxon>
        <taxon>Deinococcus</taxon>
    </lineage>
</organism>
<evidence type="ECO:0000313" key="2">
    <source>
        <dbReference type="EMBL" id="GGS14085.1"/>
    </source>
</evidence>
<keyword evidence="1" id="KW-0472">Membrane</keyword>
<keyword evidence="3" id="KW-1185">Reference proteome</keyword>
<evidence type="ECO:0000256" key="1">
    <source>
        <dbReference type="SAM" id="Phobius"/>
    </source>
</evidence>
<dbReference type="EMBL" id="BMQO01000001">
    <property type="protein sequence ID" value="GGS14085.1"/>
    <property type="molecule type" value="Genomic_DNA"/>
</dbReference>
<proteinExistence type="predicted"/>
<sequence length="81" mass="9026">MPLYECPAHTDGMNLLLIMAALTLLIMLGAFVALTRDDRALLTEQDDLPEDLRPLPRAYNRRVAAPAVTAEHEQHYPQAAD</sequence>
<dbReference type="Proteomes" id="UP000620633">
    <property type="component" value="Unassembled WGS sequence"/>
</dbReference>
<protein>
    <submittedName>
        <fullName evidence="2">Uncharacterized protein</fullName>
    </submittedName>
</protein>
<name>A0ABQ2SBA2_9DEIO</name>
<reference evidence="3" key="1">
    <citation type="journal article" date="2019" name="Int. J. Syst. Evol. Microbiol.">
        <title>The Global Catalogue of Microorganisms (GCM) 10K type strain sequencing project: providing services to taxonomists for standard genome sequencing and annotation.</title>
        <authorList>
            <consortium name="The Broad Institute Genomics Platform"/>
            <consortium name="The Broad Institute Genome Sequencing Center for Infectious Disease"/>
            <person name="Wu L."/>
            <person name="Ma J."/>
        </authorList>
    </citation>
    <scope>NUCLEOTIDE SEQUENCE [LARGE SCALE GENOMIC DNA]</scope>
    <source>
        <strain evidence="3">JCM 31406</strain>
    </source>
</reference>
<feature type="transmembrane region" description="Helical" evidence="1">
    <location>
        <begin position="12"/>
        <end position="34"/>
    </location>
</feature>
<evidence type="ECO:0000313" key="3">
    <source>
        <dbReference type="Proteomes" id="UP000620633"/>
    </source>
</evidence>
<keyword evidence="1" id="KW-0812">Transmembrane</keyword>
<comment type="caution">
    <text evidence="2">The sequence shown here is derived from an EMBL/GenBank/DDBJ whole genome shotgun (WGS) entry which is preliminary data.</text>
</comment>
<gene>
    <name evidence="2" type="ORF">GCM10008961_01630</name>
</gene>